<dbReference type="InterPro" id="IPR056695">
    <property type="entry name" value="DUF7793"/>
</dbReference>
<dbReference type="HOGENOM" id="CLU_1958024_0_0_10"/>
<evidence type="ECO:0000313" key="3">
    <source>
        <dbReference type="Proteomes" id="UP000007519"/>
    </source>
</evidence>
<dbReference type="EMBL" id="CP002831">
    <property type="protein sequence ID" value="AFC22884.1"/>
    <property type="molecule type" value="Genomic_DNA"/>
</dbReference>
<evidence type="ECO:0000313" key="2">
    <source>
        <dbReference type="EMBL" id="AFC22884.1"/>
    </source>
</evidence>
<reference evidence="2 3" key="1">
    <citation type="journal article" date="2012" name="Stand. Genomic Sci.">
        <title>Complete genome sequencing and analysis of Saprospira grandis str. Lewin, a predatory marine bacterium.</title>
        <authorList>
            <person name="Saw J.H."/>
            <person name="Yuryev A."/>
            <person name="Kanbe M."/>
            <person name="Hou S."/>
            <person name="Young A.G."/>
            <person name="Aizawa S."/>
            <person name="Alam M."/>
        </authorList>
    </citation>
    <scope>NUCLEOTIDE SEQUENCE [LARGE SCALE GENOMIC DNA]</scope>
    <source>
        <strain evidence="2 3">Lewin</strain>
    </source>
</reference>
<dbReference type="STRING" id="984262.SGRA_0140"/>
<sequence>MEKQLPWGKMYLQNGVFICDIAKGAHIDVAEMDIWADTAAEFSAGQPFTFVVNLSDMKSVSKEARRLKVYDDERLHIIAGAIQIKSVLSKMLANFFLQMNKIPSPIKIFNEREKALAWLANLEKDYKN</sequence>
<gene>
    <name evidence="2" type="ordered locus">SGRA_0140</name>
</gene>
<protein>
    <recommendedName>
        <fullName evidence="1">DUF7793 domain-containing protein</fullName>
    </recommendedName>
</protein>
<dbReference type="RefSeq" id="WP_014373134.1">
    <property type="nucleotide sequence ID" value="NC_016940.1"/>
</dbReference>
<dbReference type="Proteomes" id="UP000007519">
    <property type="component" value="Chromosome"/>
</dbReference>
<name>H6L512_SAPGL</name>
<proteinExistence type="predicted"/>
<dbReference type="KEGG" id="sgn:SGRA_0140"/>
<feature type="domain" description="DUF7793" evidence="1">
    <location>
        <begin position="10"/>
        <end position="121"/>
    </location>
</feature>
<dbReference type="Pfam" id="PF25056">
    <property type="entry name" value="DUF7793"/>
    <property type="match status" value="1"/>
</dbReference>
<accession>H6L512</accession>
<dbReference type="eggNOG" id="ENOG5033EW7">
    <property type="taxonomic scope" value="Bacteria"/>
</dbReference>
<keyword evidence="3" id="KW-1185">Reference proteome</keyword>
<dbReference type="Gene3D" id="3.40.1680.10">
    <property type="entry name" value="yp_829618.1 domain like"/>
    <property type="match status" value="1"/>
</dbReference>
<dbReference type="OrthoDB" id="957652at2"/>
<organism evidence="2 3">
    <name type="scientific">Saprospira grandis (strain Lewin)</name>
    <dbReference type="NCBI Taxonomy" id="984262"/>
    <lineage>
        <taxon>Bacteria</taxon>
        <taxon>Pseudomonadati</taxon>
        <taxon>Bacteroidota</taxon>
        <taxon>Saprospiria</taxon>
        <taxon>Saprospirales</taxon>
        <taxon>Saprospiraceae</taxon>
        <taxon>Saprospira</taxon>
    </lineage>
</organism>
<evidence type="ECO:0000259" key="1">
    <source>
        <dbReference type="Pfam" id="PF25056"/>
    </source>
</evidence>
<dbReference type="AlphaFoldDB" id="H6L512"/>
<dbReference type="Gene3D" id="3.40.970.30">
    <property type="entry name" value="yp_829618.1 like domains"/>
    <property type="match status" value="1"/>
</dbReference>